<evidence type="ECO:0000259" key="1">
    <source>
        <dbReference type="Pfam" id="PF26222"/>
    </source>
</evidence>
<dbReference type="Proteomes" id="UP000000390">
    <property type="component" value="Chromosome"/>
</dbReference>
<organism evidence="2 4">
    <name type="scientific">Halalkalicoccus jeotgali (strain DSM 18796 / CECT 7217 / JCM 14584 / KCTC 4019 / B3)</name>
    <dbReference type="NCBI Taxonomy" id="795797"/>
    <lineage>
        <taxon>Archaea</taxon>
        <taxon>Methanobacteriati</taxon>
        <taxon>Methanobacteriota</taxon>
        <taxon>Stenosarchaea group</taxon>
        <taxon>Halobacteria</taxon>
        <taxon>Halobacteriales</taxon>
        <taxon>Halococcaceae</taxon>
        <taxon>Halalkalicoccus</taxon>
    </lineage>
</organism>
<dbReference type="EMBL" id="AOHV01000009">
    <property type="protein sequence ID" value="ELY40594.1"/>
    <property type="molecule type" value="Genomic_DNA"/>
</dbReference>
<reference evidence="3 5" key="2">
    <citation type="journal article" date="2014" name="PLoS Genet.">
        <title>Phylogenetically driven sequencing of extremely halophilic archaea reveals strategies for static and dynamic osmo-response.</title>
        <authorList>
            <person name="Becker E.A."/>
            <person name="Seitzer P.M."/>
            <person name="Tritt A."/>
            <person name="Larsen D."/>
            <person name="Krusor M."/>
            <person name="Yao A.I."/>
            <person name="Wu D."/>
            <person name="Madern D."/>
            <person name="Eisen J.A."/>
            <person name="Darling A.E."/>
            <person name="Facciotti M.T."/>
        </authorList>
    </citation>
    <scope>NUCLEOTIDE SEQUENCE [LARGE SCALE GENOMIC DNA]</scope>
    <source>
        <strain evidence="3">B3</strain>
        <strain evidence="5">DSM 18796 / CECT 7217 / JCM 14584 / KCTC 4019 / B3</strain>
    </source>
</reference>
<dbReference type="PATRIC" id="fig|795797.18.peg.946"/>
<feature type="domain" description="DUF8048" evidence="1">
    <location>
        <begin position="3"/>
        <end position="117"/>
    </location>
</feature>
<dbReference type="RefSeq" id="WP_008414399.1">
    <property type="nucleotide sequence ID" value="NC_014297.1"/>
</dbReference>
<dbReference type="HOGENOM" id="CLU_149761_0_0_2"/>
<dbReference type="GeneID" id="9418743"/>
<protein>
    <recommendedName>
        <fullName evidence="1">DUF8048 domain-containing protein</fullName>
    </recommendedName>
</protein>
<proteinExistence type="predicted"/>
<dbReference type="OrthoDB" id="235313at2157"/>
<dbReference type="InterPro" id="IPR058361">
    <property type="entry name" value="DUF8048"/>
</dbReference>
<dbReference type="AlphaFoldDB" id="D8J9B9"/>
<dbReference type="STRING" id="795797.HacjB3_04700"/>
<dbReference type="Proteomes" id="UP000011645">
    <property type="component" value="Unassembled WGS sequence"/>
</dbReference>
<evidence type="ECO:0000313" key="3">
    <source>
        <dbReference type="EMBL" id="ELY40594.1"/>
    </source>
</evidence>
<dbReference type="EMBL" id="CP002062">
    <property type="protein sequence ID" value="ADJ14331.1"/>
    <property type="molecule type" value="Genomic_DNA"/>
</dbReference>
<sequence>MSHPIDGQVVLLAAAKASVAGNRLPGLLERAQSKLEPDLGTYRRRYELAVETDDACCFFVPADHWETVGADLGLERREYRAIQRTHEEQLLRLGKREDRRAEFETALEVRSAAVVGTRK</sequence>
<accession>D8J9B9</accession>
<evidence type="ECO:0000313" key="2">
    <source>
        <dbReference type="EMBL" id="ADJ14331.1"/>
    </source>
</evidence>
<gene>
    <name evidence="2" type="ordered locus">HacjB3_04700</name>
    <name evidence="3" type="ORF">C497_03067</name>
</gene>
<name>D8J9B9_HALJB</name>
<dbReference type="KEGG" id="hje:HacjB3_04700"/>
<evidence type="ECO:0000313" key="4">
    <source>
        <dbReference type="Proteomes" id="UP000000390"/>
    </source>
</evidence>
<keyword evidence="5" id="KW-1185">Reference proteome</keyword>
<evidence type="ECO:0000313" key="5">
    <source>
        <dbReference type="Proteomes" id="UP000011645"/>
    </source>
</evidence>
<dbReference type="Pfam" id="PF26222">
    <property type="entry name" value="DUF8048"/>
    <property type="match status" value="1"/>
</dbReference>
<reference evidence="2 4" key="1">
    <citation type="journal article" date="2010" name="J. Bacteriol.">
        <title>Complete genome sequence of Halalkalicoccus jeotgali B3(T), an extremely halophilic archaeon.</title>
        <authorList>
            <person name="Roh S.W."/>
            <person name="Nam Y.D."/>
            <person name="Nam S.H."/>
            <person name="Choi S.H."/>
            <person name="Park H.S."/>
            <person name="Bae J.W."/>
        </authorList>
    </citation>
    <scope>NUCLEOTIDE SEQUENCE [LARGE SCALE GENOMIC DNA]</scope>
    <source>
        <strain evidence="2">B3</strain>
        <strain evidence="4">DSM 18796 / CECT 7217 / JCM 14584 / KCTC 4019 / B3</strain>
    </source>
</reference>
<dbReference type="eggNOG" id="arCOG06309">
    <property type="taxonomic scope" value="Archaea"/>
</dbReference>